<keyword evidence="1" id="KW-0812">Transmembrane</keyword>
<dbReference type="InterPro" id="IPR001082">
    <property type="entry name" value="Pilin"/>
</dbReference>
<protein>
    <recommendedName>
        <fullName evidence="4">DUF2628 domain-containing protein</fullName>
    </recommendedName>
</protein>
<evidence type="ECO:0000313" key="3">
    <source>
        <dbReference type="Proteomes" id="UP000051202"/>
    </source>
</evidence>
<evidence type="ECO:0008006" key="4">
    <source>
        <dbReference type="Google" id="ProtNLM"/>
    </source>
</evidence>
<dbReference type="Gene3D" id="3.30.700.10">
    <property type="entry name" value="Glycoprotein, Type 4 Pilin"/>
    <property type="match status" value="1"/>
</dbReference>
<organism evidence="2 3">
    <name type="scientific">Psychrobacter piscatorii</name>
    <dbReference type="NCBI Taxonomy" id="554343"/>
    <lineage>
        <taxon>Bacteria</taxon>
        <taxon>Pseudomonadati</taxon>
        <taxon>Pseudomonadota</taxon>
        <taxon>Gammaproteobacteria</taxon>
        <taxon>Moraxellales</taxon>
        <taxon>Moraxellaceae</taxon>
        <taxon>Psychrobacter</taxon>
    </lineage>
</organism>
<dbReference type="GO" id="GO:0007155">
    <property type="term" value="P:cell adhesion"/>
    <property type="evidence" value="ECO:0007669"/>
    <property type="project" value="InterPro"/>
</dbReference>
<sequence>MLFIETDSPPPFYQESLTPAKRKQLDQWFIGDRTQRYYLKRFEQFDQQGYLSPKWHWAAFFITFPWLLYRKRYMDAIVYSVAGWSFIQLNVAIVLVAFEFVAMSYVPDVYQMATRIGIAAIIWLFWSAMVARWTDAYYYRMARREIADAINDYPRDEAAQKAHLKKEGGVSLFGLALGFGFFAFALLVIKVQFLPIIAKPKENEVLFDAYDIAKNAQNRVALIYQQTGRCPVDLPLSTEQQQVRMHVDSQAAGVLETDCAVIATIQNVTFPIRYLNEQTLVFYHIPDSDNWDCTSSLNKKQAPKNCLSD</sequence>
<name>A0A0T6DRK8_9GAMM</name>
<keyword evidence="1" id="KW-0472">Membrane</keyword>
<gene>
    <name evidence="2" type="ORF">AS194_01345</name>
</gene>
<feature type="transmembrane region" description="Helical" evidence="1">
    <location>
        <begin position="54"/>
        <end position="69"/>
    </location>
</feature>
<reference evidence="2 3" key="1">
    <citation type="submission" date="2015-11" db="EMBL/GenBank/DDBJ databases">
        <title>Permanent draft genome of Psychrobacter piscatorii LQ58.</title>
        <authorList>
            <person name="Zhou M."/>
            <person name="Dong B."/>
            <person name="Liu Q."/>
        </authorList>
    </citation>
    <scope>NUCLEOTIDE SEQUENCE [LARGE SCALE GENOMIC DNA]</scope>
    <source>
        <strain evidence="2 3">LQ58</strain>
    </source>
</reference>
<dbReference type="RefSeq" id="WP_058024593.1">
    <property type="nucleotide sequence ID" value="NZ_LNDJ01000063.1"/>
</dbReference>
<dbReference type="Pfam" id="PF00114">
    <property type="entry name" value="Pilin"/>
    <property type="match status" value="1"/>
</dbReference>
<dbReference type="AlphaFoldDB" id="A0A0T6DRK8"/>
<feature type="transmembrane region" description="Helical" evidence="1">
    <location>
        <begin position="112"/>
        <end position="134"/>
    </location>
</feature>
<feature type="transmembrane region" description="Helical" evidence="1">
    <location>
        <begin position="81"/>
        <end position="106"/>
    </location>
</feature>
<evidence type="ECO:0000313" key="2">
    <source>
        <dbReference type="EMBL" id="KRU22580.1"/>
    </source>
</evidence>
<comment type="caution">
    <text evidence="2">The sequence shown here is derived from an EMBL/GenBank/DDBJ whole genome shotgun (WGS) entry which is preliminary data.</text>
</comment>
<keyword evidence="3" id="KW-1185">Reference proteome</keyword>
<keyword evidence="1" id="KW-1133">Transmembrane helix</keyword>
<accession>A0A0T6DRK8</accession>
<proteinExistence type="predicted"/>
<evidence type="ECO:0000256" key="1">
    <source>
        <dbReference type="SAM" id="Phobius"/>
    </source>
</evidence>
<dbReference type="Proteomes" id="UP000051202">
    <property type="component" value="Unassembled WGS sequence"/>
</dbReference>
<dbReference type="GO" id="GO:0009289">
    <property type="term" value="C:pilus"/>
    <property type="evidence" value="ECO:0007669"/>
    <property type="project" value="InterPro"/>
</dbReference>
<dbReference type="EMBL" id="LNDJ01000063">
    <property type="protein sequence ID" value="KRU22580.1"/>
    <property type="molecule type" value="Genomic_DNA"/>
</dbReference>
<feature type="transmembrane region" description="Helical" evidence="1">
    <location>
        <begin position="170"/>
        <end position="189"/>
    </location>
</feature>